<reference evidence="3 4" key="1">
    <citation type="submission" date="2022-06" db="EMBL/GenBank/DDBJ databases">
        <title>Draft genome sequence of type strain Streptomyces rubrisoli DSM 42083.</title>
        <authorList>
            <person name="Duangmal K."/>
            <person name="Klaysubun C."/>
        </authorList>
    </citation>
    <scope>NUCLEOTIDE SEQUENCE [LARGE SCALE GENOMIC DNA]</scope>
    <source>
        <strain evidence="3 4">DSM 42083</strain>
    </source>
</reference>
<dbReference type="SUPFAM" id="SSF51445">
    <property type="entry name" value="(Trans)glycosidases"/>
    <property type="match status" value="1"/>
</dbReference>
<gene>
    <name evidence="3" type="ORF">NON19_25640</name>
</gene>
<feature type="signal peptide" evidence="2">
    <location>
        <begin position="1"/>
        <end position="20"/>
    </location>
</feature>
<feature type="chain" id="PRO_5047096908" evidence="2">
    <location>
        <begin position="21"/>
        <end position="331"/>
    </location>
</feature>
<keyword evidence="2" id="KW-0732">Signal</keyword>
<name>A0ABT1PIY5_9ACTN</name>
<dbReference type="PANTHER" id="PTHR12631">
    <property type="entry name" value="ALPHA-L-IDURONIDASE"/>
    <property type="match status" value="1"/>
</dbReference>
<dbReference type="InterPro" id="IPR017853">
    <property type="entry name" value="GH"/>
</dbReference>
<evidence type="ECO:0000256" key="1">
    <source>
        <dbReference type="SAM" id="MobiDB-lite"/>
    </source>
</evidence>
<dbReference type="RefSeq" id="WP_255931453.1">
    <property type="nucleotide sequence ID" value="NZ_JANFNH010000040.1"/>
</dbReference>
<feature type="compositionally biased region" description="Polar residues" evidence="1">
    <location>
        <begin position="313"/>
        <end position="331"/>
    </location>
</feature>
<dbReference type="Gene3D" id="3.20.20.80">
    <property type="entry name" value="Glycosidases"/>
    <property type="match status" value="1"/>
</dbReference>
<sequence length="331" mass="34983">MPHRTLRGLRRALGLSLALAAATLITTVALPSGHTTSGSKPTAAAVQLTAKSTAAKAPLPIGIAYGDTLTWDNQQQITKALNIATTVGATWIRADLSWYDIQPDRANSYDWQRFDHVVAAARAHHLTVLPVIAYTPPWARTAGCTVPTCAPADPTTFAAFAAAAAKRYAPQGIHTWEVWNEENLGFWKPAPNPSAYATLLRQTSAALHAADPTARVVLGGLAATNTGPGRISPTDFLSAVAKTGALRAVNAVGYHPYTYPYLASTHSAWGTSWEKIDRSRVSLHSVLVGNGFPHLPIWVTEFGAPTGGPGTASDGSPKTITPSTTHVTEGR</sequence>
<feature type="region of interest" description="Disordered" evidence="1">
    <location>
        <begin position="306"/>
        <end position="331"/>
    </location>
</feature>
<evidence type="ECO:0000313" key="3">
    <source>
        <dbReference type="EMBL" id="MCQ4045320.1"/>
    </source>
</evidence>
<organism evidence="3 4">
    <name type="scientific">Streptantibioticus rubrisoli</name>
    <dbReference type="NCBI Taxonomy" id="1387313"/>
    <lineage>
        <taxon>Bacteria</taxon>
        <taxon>Bacillati</taxon>
        <taxon>Actinomycetota</taxon>
        <taxon>Actinomycetes</taxon>
        <taxon>Kitasatosporales</taxon>
        <taxon>Streptomycetaceae</taxon>
        <taxon>Streptantibioticus</taxon>
    </lineage>
</organism>
<dbReference type="InterPro" id="IPR051923">
    <property type="entry name" value="Glycosyl_Hydrolase_39"/>
</dbReference>
<proteinExistence type="predicted"/>
<comment type="caution">
    <text evidence="3">The sequence shown here is derived from an EMBL/GenBank/DDBJ whole genome shotgun (WGS) entry which is preliminary data.</text>
</comment>
<protein>
    <submittedName>
        <fullName evidence="3">Cellulase family glycosylhydrolase</fullName>
    </submittedName>
</protein>
<accession>A0ABT1PIY5</accession>
<keyword evidence="4" id="KW-1185">Reference proteome</keyword>
<dbReference type="PANTHER" id="PTHR12631:SF10">
    <property type="entry name" value="BETA-XYLOSIDASE-LIKE PROTEIN-RELATED"/>
    <property type="match status" value="1"/>
</dbReference>
<dbReference type="EMBL" id="JANFNH010000040">
    <property type="protein sequence ID" value="MCQ4045320.1"/>
    <property type="molecule type" value="Genomic_DNA"/>
</dbReference>
<evidence type="ECO:0000313" key="4">
    <source>
        <dbReference type="Proteomes" id="UP001206206"/>
    </source>
</evidence>
<evidence type="ECO:0000256" key="2">
    <source>
        <dbReference type="SAM" id="SignalP"/>
    </source>
</evidence>
<dbReference type="Proteomes" id="UP001206206">
    <property type="component" value="Unassembled WGS sequence"/>
</dbReference>